<dbReference type="EMBL" id="PJCQ01000017">
    <property type="protein sequence ID" value="PLV17829.1"/>
    <property type="molecule type" value="Genomic_DNA"/>
</dbReference>
<evidence type="ECO:0000256" key="3">
    <source>
        <dbReference type="ARBA" id="ARBA00023002"/>
    </source>
</evidence>
<keyword evidence="2 4" id="KW-0521">NADP</keyword>
<dbReference type="Pfam" id="PF03807">
    <property type="entry name" value="F420_oxidored"/>
    <property type="match status" value="1"/>
</dbReference>
<feature type="domain" description="Pyrroline-5-carboxylate reductase catalytic N-terminal" evidence="8">
    <location>
        <begin position="7"/>
        <end position="102"/>
    </location>
</feature>
<name>A0AAX0VU64_9PSED</name>
<keyword evidence="4" id="KW-0963">Cytoplasm</keyword>
<proteinExistence type="inferred from homology"/>
<organism evidence="10 13">
    <name type="scientific">Pseudomonas guariconensis</name>
    <dbReference type="NCBI Taxonomy" id="1288410"/>
    <lineage>
        <taxon>Bacteria</taxon>
        <taxon>Pseudomonadati</taxon>
        <taxon>Pseudomonadota</taxon>
        <taxon>Gammaproteobacteria</taxon>
        <taxon>Pseudomonadales</taxon>
        <taxon>Pseudomonadaceae</taxon>
        <taxon>Pseudomonas</taxon>
    </lineage>
</organism>
<keyword evidence="4 7" id="KW-0641">Proline biosynthesis</keyword>
<gene>
    <name evidence="4" type="primary">proC</name>
    <name evidence="10" type="ORF">CXG49_17760</name>
    <name evidence="11" type="ORF">CXG53_18695</name>
</gene>
<evidence type="ECO:0000256" key="5">
    <source>
        <dbReference type="NCBIfam" id="TIGR00112"/>
    </source>
</evidence>
<keyword evidence="4 7" id="KW-0028">Amino-acid biosynthesis</keyword>
<dbReference type="AlphaFoldDB" id="A0AAX0VU64"/>
<dbReference type="EMBL" id="PJCP01000017">
    <property type="protein sequence ID" value="PLV22583.1"/>
    <property type="molecule type" value="Genomic_DNA"/>
</dbReference>
<evidence type="ECO:0000313" key="12">
    <source>
        <dbReference type="Proteomes" id="UP000234839"/>
    </source>
</evidence>
<comment type="caution">
    <text evidence="10">The sequence shown here is derived from an EMBL/GenBank/DDBJ whole genome shotgun (WGS) entry which is preliminary data.</text>
</comment>
<reference evidence="12 13" key="1">
    <citation type="submission" date="2017-12" db="EMBL/GenBank/DDBJ databases">
        <title>Detection of the carbapenemase gene blaVIM-5 in members of the Pseudomonas putida group isolated from polluted Nigerian wetlands.</title>
        <authorList>
            <person name="Adelowo O."/>
            <person name="Vollmers J."/>
            <person name="Maeusezahl I."/>
            <person name="Kaster A.-K."/>
            <person name="Mueller J.A."/>
        </authorList>
    </citation>
    <scope>NUCLEOTIDE SEQUENCE [LARGE SCALE GENOMIC DNA]</scope>
    <source>
        <strain evidence="11 12">MR119</strain>
        <strain evidence="10 13">MR144</strain>
    </source>
</reference>
<dbReference type="InterPro" id="IPR028939">
    <property type="entry name" value="P5C_Rdtase_cat_N"/>
</dbReference>
<dbReference type="PROSITE" id="PS00521">
    <property type="entry name" value="P5CR"/>
    <property type="match status" value="1"/>
</dbReference>
<evidence type="ECO:0000259" key="9">
    <source>
        <dbReference type="Pfam" id="PF14748"/>
    </source>
</evidence>
<dbReference type="HAMAP" id="MF_01925">
    <property type="entry name" value="P5C_reductase"/>
    <property type="match status" value="1"/>
</dbReference>
<dbReference type="Proteomes" id="UP000234878">
    <property type="component" value="Unassembled WGS sequence"/>
</dbReference>
<dbReference type="NCBIfam" id="TIGR00112">
    <property type="entry name" value="proC"/>
    <property type="match status" value="1"/>
</dbReference>
<evidence type="ECO:0000256" key="2">
    <source>
        <dbReference type="ARBA" id="ARBA00022857"/>
    </source>
</evidence>
<evidence type="ECO:0000313" key="11">
    <source>
        <dbReference type="EMBL" id="PLV22583.1"/>
    </source>
</evidence>
<dbReference type="GO" id="GO:0004735">
    <property type="term" value="F:pyrroline-5-carboxylate reductase activity"/>
    <property type="evidence" value="ECO:0007669"/>
    <property type="project" value="UniProtKB-UniRule"/>
</dbReference>
<dbReference type="FunFam" id="1.10.3730.10:FF:000001">
    <property type="entry name" value="Pyrroline-5-carboxylate reductase"/>
    <property type="match status" value="1"/>
</dbReference>
<dbReference type="InterPro" id="IPR008927">
    <property type="entry name" value="6-PGluconate_DH-like_C_sf"/>
</dbReference>
<comment type="subcellular location">
    <subcellularLocation>
        <location evidence="4">Cytoplasm</location>
    </subcellularLocation>
</comment>
<dbReference type="SUPFAM" id="SSF48179">
    <property type="entry name" value="6-phosphogluconate dehydrogenase C-terminal domain-like"/>
    <property type="match status" value="1"/>
</dbReference>
<dbReference type="Gene3D" id="1.10.3730.10">
    <property type="entry name" value="ProC C-terminal domain-like"/>
    <property type="match status" value="1"/>
</dbReference>
<feature type="binding site" evidence="6">
    <location>
        <begin position="72"/>
        <end position="75"/>
    </location>
    <ligand>
        <name>NADP(+)</name>
        <dbReference type="ChEBI" id="CHEBI:58349"/>
    </ligand>
</feature>
<comment type="pathway">
    <text evidence="4 7">Amino-acid biosynthesis; L-proline biosynthesis; L-proline from L-glutamate 5-semialdehyde: step 1/1.</text>
</comment>
<dbReference type="GO" id="GO:0055129">
    <property type="term" value="P:L-proline biosynthetic process"/>
    <property type="evidence" value="ECO:0007669"/>
    <property type="project" value="UniProtKB-UniRule"/>
</dbReference>
<dbReference type="SUPFAM" id="SSF51735">
    <property type="entry name" value="NAD(P)-binding Rossmann-fold domains"/>
    <property type="match status" value="1"/>
</dbReference>
<keyword evidence="3 4" id="KW-0560">Oxidoreductase</keyword>
<evidence type="ECO:0000256" key="6">
    <source>
        <dbReference type="PIRSR" id="PIRSR000193-1"/>
    </source>
</evidence>
<evidence type="ECO:0000256" key="7">
    <source>
        <dbReference type="RuleBase" id="RU003903"/>
    </source>
</evidence>
<accession>A0AAX0VU64</accession>
<sequence length="272" mass="28257">MKANSPTIAFIGGGNMASAIIAGLIAHGHEPTSIVVCDPDAQKRAELSSKLGIRGAGEPSTAVDQAAVVVLAIKPQVAEGVIRELATLPSVQNKLFISVMAGVRIETIEQGLGGNVAVVRAMPNTPAVVQCGATAICAGQYTSDVQRKIAQDIVESFGICVLVDDEAEIDAVTAVSGSGPAYFFLLMEEMINSGVAMGLHETVARRLTLQTALGAAKMASELDIHPATLRANVTSPNGTTDRAVKSFQEDGLQQIVRKATGLAQQRSRELGA</sequence>
<dbReference type="PANTHER" id="PTHR11645:SF0">
    <property type="entry name" value="PYRROLINE-5-CARBOXYLATE REDUCTASE 3"/>
    <property type="match status" value="1"/>
</dbReference>
<evidence type="ECO:0000259" key="8">
    <source>
        <dbReference type="Pfam" id="PF03807"/>
    </source>
</evidence>
<feature type="domain" description="Pyrroline-5-carboxylate reductase dimerisation" evidence="9">
    <location>
        <begin position="166"/>
        <end position="270"/>
    </location>
</feature>
<evidence type="ECO:0000256" key="4">
    <source>
        <dbReference type="HAMAP-Rule" id="MF_01925"/>
    </source>
</evidence>
<dbReference type="InterPro" id="IPR000304">
    <property type="entry name" value="Pyrroline-COOH_reductase"/>
</dbReference>
<dbReference type="InterPro" id="IPR029036">
    <property type="entry name" value="P5CR_dimer"/>
</dbReference>
<evidence type="ECO:0000313" key="13">
    <source>
        <dbReference type="Proteomes" id="UP000234878"/>
    </source>
</evidence>
<comment type="catalytic activity">
    <reaction evidence="4 7">
        <text>L-proline + NADP(+) = (S)-1-pyrroline-5-carboxylate + NADPH + 2 H(+)</text>
        <dbReference type="Rhea" id="RHEA:14109"/>
        <dbReference type="ChEBI" id="CHEBI:15378"/>
        <dbReference type="ChEBI" id="CHEBI:17388"/>
        <dbReference type="ChEBI" id="CHEBI:57783"/>
        <dbReference type="ChEBI" id="CHEBI:58349"/>
        <dbReference type="ChEBI" id="CHEBI:60039"/>
        <dbReference type="EC" id="1.5.1.2"/>
    </reaction>
</comment>
<protein>
    <recommendedName>
        <fullName evidence="4 5">Pyrroline-5-carboxylate reductase</fullName>
        <shortName evidence="4">P5C reductase</shortName>
        <shortName evidence="4">P5CR</shortName>
        <ecNumber evidence="4 5">1.5.1.2</ecNumber>
    </recommendedName>
    <alternativeName>
        <fullName evidence="4">PCA reductase</fullName>
    </alternativeName>
</protein>
<dbReference type="EC" id="1.5.1.2" evidence="4 5"/>
<comment type="function">
    <text evidence="4">Catalyzes the reduction of 1-pyrroline-5-carboxylate (PCA) to L-proline.</text>
</comment>
<dbReference type="InterPro" id="IPR053790">
    <property type="entry name" value="P5CR-like_CS"/>
</dbReference>
<evidence type="ECO:0000256" key="1">
    <source>
        <dbReference type="ARBA" id="ARBA00005525"/>
    </source>
</evidence>
<comment type="catalytic activity">
    <reaction evidence="4">
        <text>L-proline + NAD(+) = (S)-1-pyrroline-5-carboxylate + NADH + 2 H(+)</text>
        <dbReference type="Rhea" id="RHEA:14105"/>
        <dbReference type="ChEBI" id="CHEBI:15378"/>
        <dbReference type="ChEBI" id="CHEBI:17388"/>
        <dbReference type="ChEBI" id="CHEBI:57540"/>
        <dbReference type="ChEBI" id="CHEBI:57945"/>
        <dbReference type="ChEBI" id="CHEBI:60039"/>
        <dbReference type="EC" id="1.5.1.2"/>
    </reaction>
</comment>
<dbReference type="Gene3D" id="3.40.50.720">
    <property type="entry name" value="NAD(P)-binding Rossmann-like Domain"/>
    <property type="match status" value="1"/>
</dbReference>
<feature type="binding site" evidence="6">
    <location>
        <begin position="11"/>
        <end position="16"/>
    </location>
    <ligand>
        <name>NADP(+)</name>
        <dbReference type="ChEBI" id="CHEBI:58349"/>
    </ligand>
</feature>
<dbReference type="RefSeq" id="WP_102082172.1">
    <property type="nucleotide sequence ID" value="NZ_PJCP01000017.1"/>
</dbReference>
<dbReference type="Proteomes" id="UP000234839">
    <property type="component" value="Unassembled WGS sequence"/>
</dbReference>
<dbReference type="GO" id="GO:0005737">
    <property type="term" value="C:cytoplasm"/>
    <property type="evidence" value="ECO:0007669"/>
    <property type="project" value="UniProtKB-SubCell"/>
</dbReference>
<dbReference type="PANTHER" id="PTHR11645">
    <property type="entry name" value="PYRROLINE-5-CARBOXYLATE REDUCTASE"/>
    <property type="match status" value="1"/>
</dbReference>
<dbReference type="InterPro" id="IPR036291">
    <property type="entry name" value="NAD(P)-bd_dom_sf"/>
</dbReference>
<dbReference type="PIRSF" id="PIRSF000193">
    <property type="entry name" value="Pyrrol-5-carb_rd"/>
    <property type="match status" value="1"/>
</dbReference>
<comment type="similarity">
    <text evidence="1 4 7">Belongs to the pyrroline-5-carboxylate reductase family.</text>
</comment>
<evidence type="ECO:0000313" key="10">
    <source>
        <dbReference type="EMBL" id="PLV17829.1"/>
    </source>
</evidence>
<dbReference type="Pfam" id="PF14748">
    <property type="entry name" value="P5CR_dimer"/>
    <property type="match status" value="1"/>
</dbReference>
<keyword evidence="12" id="KW-1185">Reference proteome</keyword>